<feature type="non-terminal residue" evidence="6">
    <location>
        <position position="1"/>
    </location>
</feature>
<gene>
    <name evidence="6" type="primary">Fer1l5</name>
    <name evidence="6" type="ORF">SINWEB_R10011</name>
</gene>
<evidence type="ECO:0000313" key="6">
    <source>
        <dbReference type="EMBL" id="NWR07779.1"/>
    </source>
</evidence>
<evidence type="ECO:0000256" key="4">
    <source>
        <dbReference type="ARBA" id="ARBA00022989"/>
    </source>
</evidence>
<keyword evidence="2" id="KW-0812">Transmembrane</keyword>
<dbReference type="AlphaFoldDB" id="A0A7K4UC19"/>
<keyword evidence="7" id="KW-1185">Reference proteome</keyword>
<evidence type="ECO:0000256" key="1">
    <source>
        <dbReference type="ARBA" id="ARBA00004370"/>
    </source>
</evidence>
<dbReference type="PANTHER" id="PTHR12546">
    <property type="entry name" value="FER-1-LIKE"/>
    <property type="match status" value="1"/>
</dbReference>
<dbReference type="PANTHER" id="PTHR12546:SF34">
    <property type="entry name" value="FER-1-LIKE PROTEIN 5"/>
    <property type="match status" value="1"/>
</dbReference>
<dbReference type="Proteomes" id="UP000580691">
    <property type="component" value="Unassembled WGS sequence"/>
</dbReference>
<dbReference type="SUPFAM" id="SSF49562">
    <property type="entry name" value="C2 domain (Calcium/lipid-binding domain, CaLB)"/>
    <property type="match status" value="1"/>
</dbReference>
<evidence type="ECO:0000256" key="2">
    <source>
        <dbReference type="ARBA" id="ARBA00022692"/>
    </source>
</evidence>
<feature type="non-terminal residue" evidence="6">
    <location>
        <position position="216"/>
    </location>
</feature>
<reference evidence="6 7" key="1">
    <citation type="submission" date="2019-09" db="EMBL/GenBank/DDBJ databases">
        <title>Bird 10,000 Genomes (B10K) Project - Family phase.</title>
        <authorList>
            <person name="Zhang G."/>
        </authorList>
    </citation>
    <scope>NUCLEOTIDE SEQUENCE [LARGE SCALE GENOMIC DNA]</scope>
    <source>
        <strain evidence="6">B10K-DU-002-08</strain>
        <tissue evidence="6">Muscle</tissue>
    </source>
</reference>
<dbReference type="GO" id="GO:0061025">
    <property type="term" value="P:membrane fusion"/>
    <property type="evidence" value="ECO:0007669"/>
    <property type="project" value="TreeGrafter"/>
</dbReference>
<evidence type="ECO:0000313" key="7">
    <source>
        <dbReference type="Proteomes" id="UP000580691"/>
    </source>
</evidence>
<dbReference type="InterPro" id="IPR035892">
    <property type="entry name" value="C2_domain_sf"/>
</dbReference>
<keyword evidence="3" id="KW-0677">Repeat</keyword>
<name>A0A7K4UC19_9SYLV</name>
<organism evidence="6 7">
    <name type="scientific">Sinosuthora webbiana</name>
    <dbReference type="NCBI Taxonomy" id="337173"/>
    <lineage>
        <taxon>Eukaryota</taxon>
        <taxon>Metazoa</taxon>
        <taxon>Chordata</taxon>
        <taxon>Craniata</taxon>
        <taxon>Vertebrata</taxon>
        <taxon>Euteleostomi</taxon>
        <taxon>Archelosauria</taxon>
        <taxon>Archosauria</taxon>
        <taxon>Dinosauria</taxon>
        <taxon>Saurischia</taxon>
        <taxon>Theropoda</taxon>
        <taxon>Coelurosauria</taxon>
        <taxon>Aves</taxon>
        <taxon>Neognathae</taxon>
        <taxon>Neoaves</taxon>
        <taxon>Telluraves</taxon>
        <taxon>Australaves</taxon>
        <taxon>Passeriformes</taxon>
        <taxon>Sylvioidea</taxon>
        <taxon>Sylviidae</taxon>
        <taxon>Sinosuthora</taxon>
    </lineage>
</organism>
<evidence type="ECO:0000256" key="3">
    <source>
        <dbReference type="ARBA" id="ARBA00022737"/>
    </source>
</evidence>
<keyword evidence="5" id="KW-0472">Membrane</keyword>
<proteinExistence type="predicted"/>
<dbReference type="GO" id="GO:0007009">
    <property type="term" value="P:plasma membrane organization"/>
    <property type="evidence" value="ECO:0007669"/>
    <property type="project" value="TreeGrafter"/>
</dbReference>
<evidence type="ECO:0000256" key="5">
    <source>
        <dbReference type="ARBA" id="ARBA00023136"/>
    </source>
</evidence>
<accession>A0A7K4UC19</accession>
<comment type="caution">
    <text evidence="6">The sequence shown here is derived from an EMBL/GenBank/DDBJ whole genome shotgun (WGS) entry which is preliminary data.</text>
</comment>
<keyword evidence="4" id="KW-1133">Transmembrane helix</keyword>
<dbReference type="EMBL" id="VXBN01011674">
    <property type="protein sequence ID" value="NWR07779.1"/>
    <property type="molecule type" value="Genomic_DNA"/>
</dbReference>
<sequence length="216" mass="23556">MPPDGGPEWNEVLFFPLRLPPICDEILLEILQGSCPSKVLGRATLRLSQISRDPDELEEGTPGFFPCFGPSFLPFYGPRPDSARDSGLVYRGRVLLELCTHVGTPPGRQRDAVAPVDAERAQSRLPRCQLGLCGVFYSATMVPGGPEPLRLELGIGGAAAATAQGLPVSDGNLYHHLPWFGDKPVAAVTLQWEDAGHRWDSLNRLRALGQRLVRPQ</sequence>
<dbReference type="InterPro" id="IPR037721">
    <property type="entry name" value="Ferlin"/>
</dbReference>
<dbReference type="OrthoDB" id="270970at2759"/>
<protein>
    <submittedName>
        <fullName evidence="6">FR1L5 protein</fullName>
    </submittedName>
</protein>
<dbReference type="GO" id="GO:0016020">
    <property type="term" value="C:membrane"/>
    <property type="evidence" value="ECO:0007669"/>
    <property type="project" value="UniProtKB-SubCell"/>
</dbReference>
<comment type="subcellular location">
    <subcellularLocation>
        <location evidence="1">Membrane</location>
    </subcellularLocation>
</comment>